<dbReference type="RefSeq" id="WP_142528059.1">
    <property type="nucleotide sequence ID" value="NZ_CBCSJO010000001.1"/>
</dbReference>
<sequence>MSNAGLTIANTTEKFPLNRTGWESILHQTDKFSIPGVQTNVLEQEDRVNFKKWIFDVVRHICLNKTNAYGFRVYVNGEIVNKDYLIEKVYPHIPAVDSDGSAWIEDVFQDQKFGIILNYSEKFSMSMADRLSVLLHPLLEHLGVPSNGMHTTVFIGNYGFTPLGLHQDHFGANVIHFHLGPGDKTMYTWEAGLFESVDGKNKVLSELLPLANAYHFEQDDLFFMPWDQYHIGQTDDLSVGLTVWFDNHSNYALAERLLKSVTVELTDENLLEITNLQRGIADIDYSPVEEIFKNHSTIADLPFKELLREVFTDFKMALFSNCGWTSIPVTVEQISADFKVDTNFSMMDGVRVQVPNPYQLYYRRSTAEDITIYARGAKITIKYHPLLEDIMNRLNTNEIFASGSLLKELNEVWPPQAGLYFLALLYNKRALYITD</sequence>
<gene>
    <name evidence="1" type="ORF">SAMN06265348_104368</name>
</gene>
<reference evidence="1 2" key="1">
    <citation type="submission" date="2017-05" db="EMBL/GenBank/DDBJ databases">
        <authorList>
            <person name="Varghese N."/>
            <person name="Submissions S."/>
        </authorList>
    </citation>
    <scope>NUCLEOTIDE SEQUENCE [LARGE SCALE GENOMIC DNA]</scope>
    <source>
        <strain evidence="1 2">DSM 19036</strain>
    </source>
</reference>
<dbReference type="OrthoDB" id="4518480at2"/>
<keyword evidence="2" id="KW-1185">Reference proteome</keyword>
<protein>
    <recommendedName>
        <fullName evidence="3">JmjC domain-containing protein</fullName>
    </recommendedName>
</protein>
<organism evidence="1 2">
    <name type="scientific">Pedobacter westerhofensis</name>
    <dbReference type="NCBI Taxonomy" id="425512"/>
    <lineage>
        <taxon>Bacteria</taxon>
        <taxon>Pseudomonadati</taxon>
        <taxon>Bacteroidota</taxon>
        <taxon>Sphingobacteriia</taxon>
        <taxon>Sphingobacteriales</taxon>
        <taxon>Sphingobacteriaceae</taxon>
        <taxon>Pedobacter</taxon>
    </lineage>
</organism>
<dbReference type="SUPFAM" id="SSF51197">
    <property type="entry name" value="Clavaminate synthase-like"/>
    <property type="match status" value="1"/>
</dbReference>
<dbReference type="EMBL" id="FXTN01000004">
    <property type="protein sequence ID" value="SMO64960.1"/>
    <property type="molecule type" value="Genomic_DNA"/>
</dbReference>
<dbReference type="Proteomes" id="UP000320300">
    <property type="component" value="Unassembled WGS sequence"/>
</dbReference>
<evidence type="ECO:0008006" key="3">
    <source>
        <dbReference type="Google" id="ProtNLM"/>
    </source>
</evidence>
<accession>A0A521D235</accession>
<evidence type="ECO:0000313" key="2">
    <source>
        <dbReference type="Proteomes" id="UP000320300"/>
    </source>
</evidence>
<proteinExistence type="predicted"/>
<dbReference type="AlphaFoldDB" id="A0A521D235"/>
<name>A0A521D235_9SPHI</name>
<evidence type="ECO:0000313" key="1">
    <source>
        <dbReference type="EMBL" id="SMO64960.1"/>
    </source>
</evidence>